<reference evidence="4 5" key="1">
    <citation type="submission" date="2020-07" db="EMBL/GenBank/DDBJ databases">
        <title>Thermogemmata thermophila gen. nov., sp. nov., a novel moderate thermophilic planctomycete from a Kamchatka hot spring.</title>
        <authorList>
            <person name="Elcheninov A.G."/>
            <person name="Podosokorskaya O.A."/>
            <person name="Kovaleva O.L."/>
            <person name="Novikov A."/>
            <person name="Bonch-Osmolovskaya E.A."/>
            <person name="Toshchakov S.V."/>
            <person name="Kublanov I.V."/>
        </authorList>
    </citation>
    <scope>NUCLEOTIDE SEQUENCE [LARGE SCALE GENOMIC DNA]</scope>
    <source>
        <strain evidence="4 5">2918</strain>
    </source>
</reference>
<dbReference type="EMBL" id="JACEFB010000023">
    <property type="protein sequence ID" value="MBA2227936.1"/>
    <property type="molecule type" value="Genomic_DNA"/>
</dbReference>
<keyword evidence="5" id="KW-1185">Reference proteome</keyword>
<feature type="domain" description="BD-FAE-like" evidence="3">
    <location>
        <begin position="71"/>
        <end position="182"/>
    </location>
</feature>
<organism evidence="4 5">
    <name type="scientific">Thermogemmata fonticola</name>
    <dbReference type="NCBI Taxonomy" id="2755323"/>
    <lineage>
        <taxon>Bacteria</taxon>
        <taxon>Pseudomonadati</taxon>
        <taxon>Planctomycetota</taxon>
        <taxon>Planctomycetia</taxon>
        <taxon>Gemmatales</taxon>
        <taxon>Gemmataceae</taxon>
        <taxon>Thermogemmata</taxon>
    </lineage>
</organism>
<dbReference type="PROSITE" id="PS51257">
    <property type="entry name" value="PROKAR_LIPOPROTEIN"/>
    <property type="match status" value="1"/>
</dbReference>
<evidence type="ECO:0000313" key="4">
    <source>
        <dbReference type="EMBL" id="MBA2227936.1"/>
    </source>
</evidence>
<dbReference type="PANTHER" id="PTHR48081:SF6">
    <property type="entry name" value="PEPTIDASE S9 PROLYL OLIGOPEPTIDASE CATALYTIC DOMAIN-CONTAINING PROTEIN"/>
    <property type="match status" value="1"/>
</dbReference>
<keyword evidence="2" id="KW-0732">Signal</keyword>
<dbReference type="Gene3D" id="3.40.50.1820">
    <property type="entry name" value="alpha/beta hydrolase"/>
    <property type="match status" value="1"/>
</dbReference>
<feature type="chain" id="PRO_5031531939" evidence="2">
    <location>
        <begin position="27"/>
        <end position="304"/>
    </location>
</feature>
<feature type="signal peptide" evidence="2">
    <location>
        <begin position="1"/>
        <end position="26"/>
    </location>
</feature>
<dbReference type="Pfam" id="PF20434">
    <property type="entry name" value="BD-FAE"/>
    <property type="match status" value="1"/>
</dbReference>
<dbReference type="PANTHER" id="PTHR48081">
    <property type="entry name" value="AB HYDROLASE SUPERFAMILY PROTEIN C4A8.06C"/>
    <property type="match status" value="1"/>
</dbReference>
<keyword evidence="1 4" id="KW-0378">Hydrolase</keyword>
<dbReference type="InterPro" id="IPR050300">
    <property type="entry name" value="GDXG_lipolytic_enzyme"/>
</dbReference>
<gene>
    <name evidence="4" type="ORF">H0921_17385</name>
</gene>
<dbReference type="AlphaFoldDB" id="A0A7V8VHB6"/>
<dbReference type="GO" id="GO:0016787">
    <property type="term" value="F:hydrolase activity"/>
    <property type="evidence" value="ECO:0007669"/>
    <property type="project" value="UniProtKB-KW"/>
</dbReference>
<evidence type="ECO:0000259" key="3">
    <source>
        <dbReference type="Pfam" id="PF20434"/>
    </source>
</evidence>
<dbReference type="SUPFAM" id="SSF53474">
    <property type="entry name" value="alpha/beta-Hydrolases"/>
    <property type="match status" value="1"/>
</dbReference>
<evidence type="ECO:0000256" key="2">
    <source>
        <dbReference type="SAM" id="SignalP"/>
    </source>
</evidence>
<name>A0A7V8VHB6_9BACT</name>
<evidence type="ECO:0000256" key="1">
    <source>
        <dbReference type="ARBA" id="ARBA00022801"/>
    </source>
</evidence>
<accession>A0A7V8VHB6</accession>
<dbReference type="InterPro" id="IPR049492">
    <property type="entry name" value="BD-FAE-like_dom"/>
</dbReference>
<dbReference type="InterPro" id="IPR029058">
    <property type="entry name" value="AB_hydrolase_fold"/>
</dbReference>
<evidence type="ECO:0000313" key="5">
    <source>
        <dbReference type="Proteomes" id="UP000542342"/>
    </source>
</evidence>
<sequence>MSRAARIWTAVVILAGCGLGGSAAGAEEAVWPLWPGEPPDEKQKVGPERYLESKPGQLEIKRLTDVGTPTLTIYQPPAEKRTGCAVLVAPGGGYSILAIEHEGTQVCAWLNSLGVTAALLKYRVPKRPGQTPENLAMIQDAQRAISLLRSRSAELRIDPQRIGMIGFSAGGNLTAWTCLASKRYYEPRDEHDRASSRPNFALLIYPAWLVDQQGQLKPEFQPDKSSPPMFFVHSSDDPFSSESSVALYLALKKHKVPAELHVYASGGHGYGMRKVPHPCATWPQRAAEWMQSRGYLSASGTGHK</sequence>
<dbReference type="RefSeq" id="WP_194539799.1">
    <property type="nucleotide sequence ID" value="NZ_JACEFB010000023.1"/>
</dbReference>
<comment type="caution">
    <text evidence="4">The sequence shown here is derived from an EMBL/GenBank/DDBJ whole genome shotgun (WGS) entry which is preliminary data.</text>
</comment>
<proteinExistence type="predicted"/>
<dbReference type="Proteomes" id="UP000542342">
    <property type="component" value="Unassembled WGS sequence"/>
</dbReference>
<protein>
    <submittedName>
        <fullName evidence="4">Alpha/beta hydrolase</fullName>
    </submittedName>
</protein>